<dbReference type="Gene3D" id="3.40.50.410">
    <property type="entry name" value="von Willebrand factor, type A domain"/>
    <property type="match status" value="1"/>
</dbReference>
<dbReference type="InterPro" id="IPR052065">
    <property type="entry name" value="Compl_asym_regulator"/>
</dbReference>
<comment type="caution">
    <text evidence="9">Lacks conserved residue(s) required for the propagation of feature annotation.</text>
</comment>
<feature type="domain" description="Peptidase S1" evidence="13">
    <location>
        <begin position="638"/>
        <end position="970"/>
    </location>
</feature>
<accession>A0ABP0FVZ5</accession>
<evidence type="ECO:0000313" key="16">
    <source>
        <dbReference type="Proteomes" id="UP001642483"/>
    </source>
</evidence>
<evidence type="ECO:0000259" key="14">
    <source>
        <dbReference type="PROSITE" id="PS50923"/>
    </source>
</evidence>
<dbReference type="InterPro" id="IPR001254">
    <property type="entry name" value="Trypsin_dom"/>
</dbReference>
<organism evidence="15 16">
    <name type="scientific">Clavelina lepadiformis</name>
    <name type="common">Light-bulb sea squirt</name>
    <name type="synonym">Ascidia lepadiformis</name>
    <dbReference type="NCBI Taxonomy" id="159417"/>
    <lineage>
        <taxon>Eukaryota</taxon>
        <taxon>Metazoa</taxon>
        <taxon>Chordata</taxon>
        <taxon>Tunicata</taxon>
        <taxon>Ascidiacea</taxon>
        <taxon>Aplousobranchia</taxon>
        <taxon>Clavelinidae</taxon>
        <taxon>Clavelina</taxon>
    </lineage>
</organism>
<dbReference type="InterPro" id="IPR035976">
    <property type="entry name" value="Sushi/SCR/CCP_sf"/>
</dbReference>
<feature type="domain" description="Sushi" evidence="14">
    <location>
        <begin position="195"/>
        <end position="253"/>
    </location>
</feature>
<evidence type="ECO:0000259" key="12">
    <source>
        <dbReference type="PROSITE" id="PS50234"/>
    </source>
</evidence>
<evidence type="ECO:0000256" key="8">
    <source>
        <dbReference type="ARBA" id="ARBA00029636"/>
    </source>
</evidence>
<dbReference type="InterPro" id="IPR000884">
    <property type="entry name" value="TSP1_rpt"/>
</dbReference>
<evidence type="ECO:0000256" key="7">
    <source>
        <dbReference type="ARBA" id="ARBA00023157"/>
    </source>
</evidence>
<dbReference type="InterPro" id="IPR000436">
    <property type="entry name" value="Sushi_SCR_CCP_dom"/>
</dbReference>
<evidence type="ECO:0000256" key="1">
    <source>
        <dbReference type="ARBA" id="ARBA00001936"/>
    </source>
</evidence>
<dbReference type="PANTHER" id="PTHR22906">
    <property type="entry name" value="PROPERDIN"/>
    <property type="match status" value="1"/>
</dbReference>
<evidence type="ECO:0000256" key="3">
    <source>
        <dbReference type="ARBA" id="ARBA00004241"/>
    </source>
</evidence>
<keyword evidence="4" id="KW-0399">Innate immunity</keyword>
<keyword evidence="11" id="KW-0732">Signal</keyword>
<feature type="domain" description="Sushi" evidence="14">
    <location>
        <begin position="322"/>
        <end position="381"/>
    </location>
</feature>
<keyword evidence="16" id="KW-1185">Reference proteome</keyword>
<feature type="domain" description="Sushi" evidence="14">
    <location>
        <begin position="73"/>
        <end position="147"/>
    </location>
</feature>
<dbReference type="Gene3D" id="2.10.70.10">
    <property type="entry name" value="Complement Module, domain 1"/>
    <property type="match status" value="3"/>
</dbReference>
<dbReference type="PROSITE" id="PS50234">
    <property type="entry name" value="VWFA"/>
    <property type="match status" value="1"/>
</dbReference>
<feature type="domain" description="VWFA" evidence="12">
    <location>
        <begin position="424"/>
        <end position="588"/>
    </location>
</feature>
<keyword evidence="9" id="KW-0768">Sushi</keyword>
<dbReference type="InterPro" id="IPR002035">
    <property type="entry name" value="VWF_A"/>
</dbReference>
<evidence type="ECO:0000256" key="6">
    <source>
        <dbReference type="ARBA" id="ARBA00022859"/>
    </source>
</evidence>
<feature type="signal peptide" evidence="11">
    <location>
        <begin position="1"/>
        <end position="24"/>
    </location>
</feature>
<comment type="subcellular location">
    <subcellularLocation>
        <location evidence="3">Cell surface</location>
    </subcellularLocation>
</comment>
<dbReference type="PRINTS" id="PR00722">
    <property type="entry name" value="CHYMOTRYPSIN"/>
</dbReference>
<dbReference type="SUPFAM" id="SSF57535">
    <property type="entry name" value="Complement control module/SCR domain"/>
    <property type="match status" value="4"/>
</dbReference>
<comment type="caution">
    <text evidence="15">The sequence shown here is derived from an EMBL/GenBank/DDBJ whole genome shotgun (WGS) entry which is preliminary data.</text>
</comment>
<dbReference type="SUPFAM" id="SSF82895">
    <property type="entry name" value="TSP-1 type 1 repeat"/>
    <property type="match status" value="8"/>
</dbReference>
<evidence type="ECO:0000256" key="9">
    <source>
        <dbReference type="PROSITE-ProRule" id="PRU00302"/>
    </source>
</evidence>
<evidence type="ECO:0000313" key="15">
    <source>
        <dbReference type="EMBL" id="CAK8683781.1"/>
    </source>
</evidence>
<dbReference type="InterPro" id="IPR036383">
    <property type="entry name" value="TSP1_rpt_sf"/>
</dbReference>
<name>A0ABP0FVZ5_CLALP</name>
<keyword evidence="5" id="KW-0677">Repeat</keyword>
<dbReference type="CDD" id="cd00033">
    <property type="entry name" value="CCP"/>
    <property type="match status" value="3"/>
</dbReference>
<feature type="chain" id="PRO_5046413478" description="C3/C5 convertase" evidence="11">
    <location>
        <begin position="25"/>
        <end position="1702"/>
    </location>
</feature>
<reference evidence="15 16" key="1">
    <citation type="submission" date="2024-02" db="EMBL/GenBank/DDBJ databases">
        <authorList>
            <person name="Daric V."/>
            <person name="Darras S."/>
        </authorList>
    </citation>
    <scope>NUCLEOTIDE SEQUENCE [LARGE SCALE GENOMIC DNA]</scope>
</reference>
<comment type="cofactor">
    <cofactor evidence="2">
        <name>Mg(2+)</name>
        <dbReference type="ChEBI" id="CHEBI:18420"/>
    </cofactor>
</comment>
<dbReference type="InterPro" id="IPR009003">
    <property type="entry name" value="Peptidase_S1_PA"/>
</dbReference>
<dbReference type="SMART" id="SM00020">
    <property type="entry name" value="Tryp_SPc"/>
    <property type="match status" value="1"/>
</dbReference>
<protein>
    <recommendedName>
        <fullName evidence="8">C3/C5 convertase</fullName>
    </recommendedName>
</protein>
<dbReference type="SUPFAM" id="SSF50494">
    <property type="entry name" value="Trypsin-like serine proteases"/>
    <property type="match status" value="1"/>
</dbReference>
<dbReference type="PROSITE" id="PS50240">
    <property type="entry name" value="TRYPSIN_DOM"/>
    <property type="match status" value="1"/>
</dbReference>
<evidence type="ECO:0000256" key="2">
    <source>
        <dbReference type="ARBA" id="ARBA00001946"/>
    </source>
</evidence>
<proteinExistence type="predicted"/>
<evidence type="ECO:0000256" key="10">
    <source>
        <dbReference type="SAM" id="MobiDB-lite"/>
    </source>
</evidence>
<dbReference type="SUPFAM" id="SSF53300">
    <property type="entry name" value="vWA-like"/>
    <property type="match status" value="1"/>
</dbReference>
<comment type="cofactor">
    <cofactor evidence="1">
        <name>Mn(2+)</name>
        <dbReference type="ChEBI" id="CHEBI:29035"/>
    </cofactor>
</comment>
<gene>
    <name evidence="15" type="ORF">CVLEPA_LOCUS14814</name>
</gene>
<dbReference type="InterPro" id="IPR001314">
    <property type="entry name" value="Peptidase_S1A"/>
</dbReference>
<dbReference type="Pfam" id="PF00089">
    <property type="entry name" value="Trypsin"/>
    <property type="match status" value="2"/>
</dbReference>
<dbReference type="InterPro" id="IPR033116">
    <property type="entry name" value="TRYPSIN_SER"/>
</dbReference>
<dbReference type="PROSITE" id="PS00135">
    <property type="entry name" value="TRYPSIN_SER"/>
    <property type="match status" value="1"/>
</dbReference>
<dbReference type="PROSITE" id="PS50923">
    <property type="entry name" value="SUSHI"/>
    <property type="match status" value="4"/>
</dbReference>
<keyword evidence="6" id="KW-0391">Immunity</keyword>
<dbReference type="Pfam" id="PF00084">
    <property type="entry name" value="Sushi"/>
    <property type="match status" value="4"/>
</dbReference>
<dbReference type="SMART" id="SM00209">
    <property type="entry name" value="TSP1"/>
    <property type="match status" value="14"/>
</dbReference>
<dbReference type="InterPro" id="IPR036465">
    <property type="entry name" value="vWFA_dom_sf"/>
</dbReference>
<evidence type="ECO:0000256" key="11">
    <source>
        <dbReference type="SAM" id="SignalP"/>
    </source>
</evidence>
<keyword evidence="7 9" id="KW-1015">Disulfide bond</keyword>
<dbReference type="EMBL" id="CAWYQH010000097">
    <property type="protein sequence ID" value="CAK8683781.1"/>
    <property type="molecule type" value="Genomic_DNA"/>
</dbReference>
<dbReference type="PANTHER" id="PTHR22906:SF21">
    <property type="entry name" value="SEMA DOMAIN-CONTAINING PROTEIN"/>
    <property type="match status" value="1"/>
</dbReference>
<evidence type="ECO:0000259" key="13">
    <source>
        <dbReference type="PROSITE" id="PS50240"/>
    </source>
</evidence>
<dbReference type="CDD" id="cd00190">
    <property type="entry name" value="Tryp_SPc"/>
    <property type="match status" value="1"/>
</dbReference>
<sequence length="1702" mass="185472">MKSVNLGLLLSTLCFITFLIAIQGQCPSRDTQAARAVGRPCRKSCTISADKCKGAKVCRCDHECGYSCINPENYCDELPSIQHSTGIRVFRRHENGSLVPGATPPYQFDDVAEYLCDPGYSREMPEVQHLCHGRKNWTRLGLTSCTRACEPYSFIGAEDNGMICGRTCITNGDCSGNSYCTCDGPCGRTCISRRVNCGQPPPANNAKVTVSDQGFGGIAFYSCDEGFYVGSGNPTRACTGGGTWDGHLITCERITCGDPAPSVEAMGGIMVNHQPGPFYVGDQVILRCRSFHRLLGDSKRTCQKSGLWSGKDTVCDIIDRRLRCPHPGVPINGVILAGRGFGVGRRVQFECDPGYTMTGEKNQECLYFLQWSGGGVPKCINPRYHDESKNSLSKLQRITSKLEDESLSINVGHVIDSEEQANTEVYIAIDVSDDVRTSALKNSLSFAKGRVETIGREGLIKCTVLVYASEVEVALELRTRPISQVIDVLSNIVTDRRNILRRIGSRRNTYKLLIRLNETLQFSFAESQVGERLAFLFVNGLNKGGNDPQNAMENIKATYKDDLEEVYILSFGENLFNSRVNDQIRSLGAVFGRFLPNPNLDMRNTSGNNEEEDNKDNGLCGKAGDVGAVKKQAMVGNVLGGYKAGDGAWPWQVLITLYHSTVFNSYRSSRGGGSLVNDRWVLTAAHIFDGIDKSAEWARDILMTFGLTRKPLHSTDRLPSHVQVFDASRIIVHPSYRTDTFDYDIALIKIGAKMVQVRTRWQREEVDSVIQYSTHVKPICLPCMTAGNCAENYLKKLGLTKENDSDEQKCRTERDWMIQRNEQNDKNILAVITGFGSTRSISAFQRHGPASSYLRQGLIRLRSDAMCEEARDEMVKDGLPPTIDITDRMLCGVGGSSENVVDACRGDSGGPLVREVRDDETGESCWVQIGIVSWGWGCGQTFTINGRRELFPAFYSNILAVIPWIKQNTATKIWSEWSPTGPCSKSCGNGTTMQTRMCLNGPGCTGPSIRNIECNTQACPVWGAWNDEDGCTVTCGSGKRSQTRTCINGPGCVGESRQMLDCVLGKCPEWSDWVEAGECSVSCGGGKIFEIRACLGGSGCSGPSNRNYDCNKQDCPKWSAWENAGNCDVTCGGGRITERRNCIGDSDCQGGNERIVHCNVHPCPTWSDWIPAGGCSLTCGRGERLESRSCLNGPGCVGDNTRTIACNTKKCPTWSDWVSLGECSVTCGGGDLEEARFCSNGPGCEGQDRRTTPCNPDPCAVWGPWQIQGECSKSCGVGTIQQTRECLIKDKCKEPAEQNVPCNEQPCPAWTAWRDGGSCSVTCGRGNTLQTRACENGPGCDGQSARLVTCTTSRGCPSWSQWQATGSCSARCSGGTRWESRRCLNGPGCVGDASRRVSCNVHACPVWGSWEDVTSCSVTCGSGTYRQRRSCINGPGCVGDDERTQSCFPRSCPTWSSWTTVGSCGKTCGTGYILQTRFCINGPGCEGDDKRNVECNTKACPVWGPWKNYGSCSKSCGGGKLTQTRSCINGPGCEGDNERKLDCNSKLCPVWGAWLDVGRCPVTCGKGRIRQRRTCINGPGCVGDDERIATCHARPCPTWGSWSTGECPVSCAGGKATRRRTCINGPGCPGQNKETVDCNTSICPNTWSQWTSWDGSCHFSARCEDLPRRGRTCLGAPCSGSSIQTRSCPSNSRNNNRRELCP</sequence>
<dbReference type="SMART" id="SM00032">
    <property type="entry name" value="CCP"/>
    <property type="match status" value="4"/>
</dbReference>
<feature type="disulfide bond" evidence="9">
    <location>
        <begin position="288"/>
        <end position="315"/>
    </location>
</feature>
<dbReference type="Gene3D" id="2.40.10.10">
    <property type="entry name" value="Trypsin-like serine proteases"/>
    <property type="match status" value="1"/>
</dbReference>
<feature type="region of interest" description="Disordered" evidence="10">
    <location>
        <begin position="1679"/>
        <end position="1702"/>
    </location>
</feature>
<dbReference type="InterPro" id="IPR043504">
    <property type="entry name" value="Peptidase_S1_PA_chymotrypsin"/>
</dbReference>
<feature type="domain" description="Sushi" evidence="14">
    <location>
        <begin position="254"/>
        <end position="317"/>
    </location>
</feature>
<evidence type="ECO:0000256" key="4">
    <source>
        <dbReference type="ARBA" id="ARBA00022588"/>
    </source>
</evidence>
<evidence type="ECO:0000256" key="5">
    <source>
        <dbReference type="ARBA" id="ARBA00022737"/>
    </source>
</evidence>
<dbReference type="Proteomes" id="UP001642483">
    <property type="component" value="Unassembled WGS sequence"/>
</dbReference>
<dbReference type="Gene3D" id="2.20.100.10">
    <property type="entry name" value="Thrombospondin type-1 (TSP1) repeat"/>
    <property type="match status" value="12"/>
</dbReference>
<dbReference type="PROSITE" id="PS50092">
    <property type="entry name" value="TSP1"/>
    <property type="match status" value="14"/>
</dbReference>
<dbReference type="Pfam" id="PF00090">
    <property type="entry name" value="TSP_1"/>
    <property type="match status" value="13"/>
</dbReference>